<reference evidence="2 3" key="1">
    <citation type="journal article" date="2019" name="Sci. Rep.">
        <title>Comparative genomics of chytrid fungi reveal insights into the obligate biotrophic and pathogenic lifestyle of Synchytrium endobioticum.</title>
        <authorList>
            <person name="van de Vossenberg B.T.L.H."/>
            <person name="Warris S."/>
            <person name="Nguyen H.D.T."/>
            <person name="van Gent-Pelzer M.P.E."/>
            <person name="Joly D.L."/>
            <person name="van de Geest H.C."/>
            <person name="Bonants P.J.M."/>
            <person name="Smith D.S."/>
            <person name="Levesque C.A."/>
            <person name="van der Lee T.A.J."/>
        </authorList>
    </citation>
    <scope>NUCLEOTIDE SEQUENCE [LARGE SCALE GENOMIC DNA]</scope>
    <source>
        <strain evidence="2 3">CBS 675.73</strain>
    </source>
</reference>
<accession>A0A507EX88</accession>
<dbReference type="Pfam" id="PF09729">
    <property type="entry name" value="Gti1_Pac2"/>
    <property type="match status" value="1"/>
</dbReference>
<keyword evidence="3" id="KW-1185">Reference proteome</keyword>
<dbReference type="PANTHER" id="PTHR28027">
    <property type="entry name" value="TRANSCRIPTIONAL REGULATOR MIT1"/>
    <property type="match status" value="1"/>
</dbReference>
<dbReference type="OrthoDB" id="5572844at2759"/>
<dbReference type="EMBL" id="QEAP01000373">
    <property type="protein sequence ID" value="TPX67975.1"/>
    <property type="molecule type" value="Genomic_DNA"/>
</dbReference>
<feature type="region of interest" description="Disordered" evidence="1">
    <location>
        <begin position="1"/>
        <end position="28"/>
    </location>
</feature>
<feature type="compositionally biased region" description="Low complexity" evidence="1">
    <location>
        <begin position="11"/>
        <end position="28"/>
    </location>
</feature>
<dbReference type="PANTHER" id="PTHR28027:SF2">
    <property type="entry name" value="TRANSCRIPTIONAL REGULATOR MIT1"/>
    <property type="match status" value="1"/>
</dbReference>
<proteinExistence type="predicted"/>
<dbReference type="GO" id="GO:0003677">
    <property type="term" value="F:DNA binding"/>
    <property type="evidence" value="ECO:0007669"/>
    <property type="project" value="TreeGrafter"/>
</dbReference>
<evidence type="ECO:0000313" key="2">
    <source>
        <dbReference type="EMBL" id="TPX67975.1"/>
    </source>
</evidence>
<dbReference type="AlphaFoldDB" id="A0A507EX88"/>
<sequence length="213" mass="23601">MHMYHESKYTPRIPISPEPSLSPSSPIQPSAHTILATETWHGVIETRQDAALCVEAVIAGLLSPVSDFAAIRSVTRGTAIRSGSVIVFKETASKQRWRDALNWTSSRMKAGFLTYREVEEVLSSSKVSTRVIPDGLVKRTVSVRGSDGCRYRVIAYQRPSLDSRWDLGLETVSQSASDPDGAVEKEACFRSARIASTRRSRSRKMDVAFILNE</sequence>
<evidence type="ECO:0000313" key="3">
    <source>
        <dbReference type="Proteomes" id="UP000320333"/>
    </source>
</evidence>
<protein>
    <submittedName>
        <fullName evidence="2">Uncharacterized protein</fullName>
    </submittedName>
</protein>
<evidence type="ECO:0000256" key="1">
    <source>
        <dbReference type="SAM" id="MobiDB-lite"/>
    </source>
</evidence>
<dbReference type="Proteomes" id="UP000320333">
    <property type="component" value="Unassembled WGS sequence"/>
</dbReference>
<dbReference type="InterPro" id="IPR018608">
    <property type="entry name" value="Gti1/Pac2"/>
</dbReference>
<gene>
    <name evidence="2" type="ORF">CcCBS67573_g07347</name>
</gene>
<comment type="caution">
    <text evidence="2">The sequence shown here is derived from an EMBL/GenBank/DDBJ whole genome shotgun (WGS) entry which is preliminary data.</text>
</comment>
<organism evidence="2 3">
    <name type="scientific">Chytriomyces confervae</name>
    <dbReference type="NCBI Taxonomy" id="246404"/>
    <lineage>
        <taxon>Eukaryota</taxon>
        <taxon>Fungi</taxon>
        <taxon>Fungi incertae sedis</taxon>
        <taxon>Chytridiomycota</taxon>
        <taxon>Chytridiomycota incertae sedis</taxon>
        <taxon>Chytridiomycetes</taxon>
        <taxon>Chytridiales</taxon>
        <taxon>Chytriomycetaceae</taxon>
        <taxon>Chytriomyces</taxon>
    </lineage>
</organism>
<name>A0A507EX88_9FUNG</name>